<dbReference type="GO" id="GO:0016020">
    <property type="term" value="C:membrane"/>
    <property type="evidence" value="ECO:0007669"/>
    <property type="project" value="UniProtKB-SubCell"/>
</dbReference>
<evidence type="ECO:0000256" key="2">
    <source>
        <dbReference type="ARBA" id="ARBA00004829"/>
    </source>
</evidence>
<gene>
    <name evidence="10" type="ORF">ABA31_13790</name>
</gene>
<feature type="domain" description="Lycopene cyclase" evidence="9">
    <location>
        <begin position="5"/>
        <end position="90"/>
    </location>
</feature>
<comment type="pathway">
    <text evidence="2">Carotenoid biosynthesis.</text>
</comment>
<dbReference type="Pfam" id="PF18916">
    <property type="entry name" value="Lycopene_cyc"/>
    <property type="match status" value="1"/>
</dbReference>
<evidence type="ECO:0000256" key="6">
    <source>
        <dbReference type="ARBA" id="ARBA00023136"/>
    </source>
</evidence>
<dbReference type="Proteomes" id="UP000321749">
    <property type="component" value="Unassembled WGS sequence"/>
</dbReference>
<dbReference type="NCBIfam" id="TIGR03462">
    <property type="entry name" value="CarR_dom_SF"/>
    <property type="match status" value="1"/>
</dbReference>
<dbReference type="InterPro" id="IPR017825">
    <property type="entry name" value="Lycopene_cyclase_dom"/>
</dbReference>
<keyword evidence="11" id="KW-1185">Reference proteome</keyword>
<protein>
    <submittedName>
        <fullName evidence="10">Lycopene cyclase</fullName>
    </submittedName>
</protein>
<keyword evidence="7" id="KW-0413">Isomerase</keyword>
<keyword evidence="4" id="KW-0125">Carotenoid biosynthesis</keyword>
<evidence type="ECO:0000256" key="3">
    <source>
        <dbReference type="ARBA" id="ARBA00022692"/>
    </source>
</evidence>
<feature type="transmembrane region" description="Helical" evidence="8">
    <location>
        <begin position="29"/>
        <end position="56"/>
    </location>
</feature>
<keyword evidence="6 8" id="KW-0472">Membrane</keyword>
<dbReference type="EMBL" id="BJUU01000006">
    <property type="protein sequence ID" value="GEK80028.1"/>
    <property type="molecule type" value="Genomic_DNA"/>
</dbReference>
<name>A0AA87RIK4_9MICO</name>
<dbReference type="GO" id="GO:0016117">
    <property type="term" value="P:carotenoid biosynthetic process"/>
    <property type="evidence" value="ECO:0007669"/>
    <property type="project" value="UniProtKB-KW"/>
</dbReference>
<evidence type="ECO:0000256" key="7">
    <source>
        <dbReference type="ARBA" id="ARBA00023235"/>
    </source>
</evidence>
<comment type="caution">
    <text evidence="10">The sequence shown here is derived from an EMBL/GenBank/DDBJ whole genome shotgun (WGS) entry which is preliminary data.</text>
</comment>
<organism evidence="10 11">
    <name type="scientific">Agrococcus baldri</name>
    <dbReference type="NCBI Taxonomy" id="153730"/>
    <lineage>
        <taxon>Bacteria</taxon>
        <taxon>Bacillati</taxon>
        <taxon>Actinomycetota</taxon>
        <taxon>Actinomycetes</taxon>
        <taxon>Micrococcales</taxon>
        <taxon>Microbacteriaceae</taxon>
        <taxon>Agrococcus</taxon>
    </lineage>
</organism>
<evidence type="ECO:0000259" key="9">
    <source>
        <dbReference type="Pfam" id="PF18916"/>
    </source>
</evidence>
<evidence type="ECO:0000313" key="11">
    <source>
        <dbReference type="Proteomes" id="UP000321749"/>
    </source>
</evidence>
<sequence length="106" mass="11086">MSYAVLLLPLLVAAAVCTVVGIRRDRRGWAALAVALGAVLALTVAFDSLMIAIDLFRYDEALLLGPRLGLAPVEDLGYAGIAVLIVVALWRLLPARSRAAAGGSDD</sequence>
<keyword evidence="5 8" id="KW-1133">Transmembrane helix</keyword>
<evidence type="ECO:0000256" key="1">
    <source>
        <dbReference type="ARBA" id="ARBA00004141"/>
    </source>
</evidence>
<dbReference type="AlphaFoldDB" id="A0AA87RIK4"/>
<evidence type="ECO:0000256" key="5">
    <source>
        <dbReference type="ARBA" id="ARBA00022989"/>
    </source>
</evidence>
<accession>A0AA87RIK4</accession>
<evidence type="ECO:0000313" key="10">
    <source>
        <dbReference type="EMBL" id="GEK80028.1"/>
    </source>
</evidence>
<evidence type="ECO:0000256" key="8">
    <source>
        <dbReference type="SAM" id="Phobius"/>
    </source>
</evidence>
<feature type="transmembrane region" description="Helical" evidence="8">
    <location>
        <begin position="76"/>
        <end position="93"/>
    </location>
</feature>
<dbReference type="RefSeq" id="WP_186808165.1">
    <property type="nucleotide sequence ID" value="NZ_BJUU01000006.1"/>
</dbReference>
<dbReference type="GO" id="GO:0016872">
    <property type="term" value="F:intramolecular lyase activity"/>
    <property type="evidence" value="ECO:0007669"/>
    <property type="project" value="InterPro"/>
</dbReference>
<proteinExistence type="predicted"/>
<comment type="subcellular location">
    <subcellularLocation>
        <location evidence="1">Membrane</location>
        <topology evidence="1">Multi-pass membrane protein</topology>
    </subcellularLocation>
</comment>
<reference evidence="10 11" key="1">
    <citation type="submission" date="2019-07" db="EMBL/GenBank/DDBJ databases">
        <title>Whole genome shotgun sequence of Agrococcus baldri NBRC 103055.</title>
        <authorList>
            <person name="Hosoyama A."/>
            <person name="Uohara A."/>
            <person name="Ohji S."/>
            <person name="Ichikawa N."/>
        </authorList>
    </citation>
    <scope>NUCLEOTIDE SEQUENCE [LARGE SCALE GENOMIC DNA]</scope>
    <source>
        <strain evidence="10 11">NBRC 103055</strain>
    </source>
</reference>
<evidence type="ECO:0000256" key="4">
    <source>
        <dbReference type="ARBA" id="ARBA00022746"/>
    </source>
</evidence>
<keyword evidence="3 8" id="KW-0812">Transmembrane</keyword>
<dbReference type="GO" id="GO:0045436">
    <property type="term" value="F:lycopene beta cyclase activity"/>
    <property type="evidence" value="ECO:0007669"/>
    <property type="project" value="UniProtKB-ARBA"/>
</dbReference>
<feature type="transmembrane region" description="Helical" evidence="8">
    <location>
        <begin position="6"/>
        <end position="22"/>
    </location>
</feature>